<evidence type="ECO:0000313" key="4">
    <source>
        <dbReference type="Proteomes" id="UP000467193"/>
    </source>
</evidence>
<dbReference type="PRINTS" id="PR00412">
    <property type="entry name" value="EPOXHYDRLASE"/>
</dbReference>
<name>A0A7I7QRE4_9MYCO</name>
<proteinExistence type="predicted"/>
<dbReference type="PANTHER" id="PTHR43798">
    <property type="entry name" value="MONOACYLGLYCEROL LIPASE"/>
    <property type="match status" value="1"/>
</dbReference>
<dbReference type="Proteomes" id="UP000467193">
    <property type="component" value="Chromosome"/>
</dbReference>
<keyword evidence="1" id="KW-0732">Signal</keyword>
<evidence type="ECO:0000259" key="2">
    <source>
        <dbReference type="Pfam" id="PF00561"/>
    </source>
</evidence>
<dbReference type="InterPro" id="IPR000073">
    <property type="entry name" value="AB_hydrolase_1"/>
</dbReference>
<dbReference type="InterPro" id="IPR000639">
    <property type="entry name" value="Epox_hydrolase-like"/>
</dbReference>
<dbReference type="InterPro" id="IPR029058">
    <property type="entry name" value="AB_hydrolase_fold"/>
</dbReference>
<feature type="signal peptide" evidence="1">
    <location>
        <begin position="1"/>
        <end position="20"/>
    </location>
</feature>
<protein>
    <submittedName>
        <fullName evidence="3">Epoxide hydrolase</fullName>
    </submittedName>
</protein>
<evidence type="ECO:0000313" key="3">
    <source>
        <dbReference type="EMBL" id="BBY28953.1"/>
    </source>
</evidence>
<dbReference type="InterPro" id="IPR050266">
    <property type="entry name" value="AB_hydrolase_sf"/>
</dbReference>
<organism evidence="3 4">
    <name type="scientific">Mycolicibacterium sediminis</name>
    <dbReference type="NCBI Taxonomy" id="1286180"/>
    <lineage>
        <taxon>Bacteria</taxon>
        <taxon>Bacillati</taxon>
        <taxon>Actinomycetota</taxon>
        <taxon>Actinomycetes</taxon>
        <taxon>Mycobacteriales</taxon>
        <taxon>Mycobacteriaceae</taxon>
        <taxon>Mycolicibacterium</taxon>
    </lineage>
</organism>
<dbReference type="SUPFAM" id="SSF53474">
    <property type="entry name" value="alpha/beta-Hydrolases"/>
    <property type="match status" value="1"/>
</dbReference>
<feature type="domain" description="AB hydrolase-1" evidence="2">
    <location>
        <begin position="61"/>
        <end position="299"/>
    </location>
</feature>
<evidence type="ECO:0000256" key="1">
    <source>
        <dbReference type="SAM" id="SignalP"/>
    </source>
</evidence>
<feature type="chain" id="PRO_5038555554" evidence="1">
    <location>
        <begin position="21"/>
        <end position="311"/>
    </location>
</feature>
<dbReference type="EMBL" id="AP022588">
    <property type="protein sequence ID" value="BBY28953.1"/>
    <property type="molecule type" value="Genomic_DNA"/>
</dbReference>
<accession>A0A7I7QRE4</accession>
<dbReference type="KEGG" id="msei:MSEDJ_30490"/>
<reference evidence="3 4" key="1">
    <citation type="journal article" date="2019" name="Emerg. Microbes Infect.">
        <title>Comprehensive subspecies identification of 175 nontuberculous mycobacteria species based on 7547 genomic profiles.</title>
        <authorList>
            <person name="Matsumoto Y."/>
            <person name="Kinjo T."/>
            <person name="Motooka D."/>
            <person name="Nabeya D."/>
            <person name="Jung N."/>
            <person name="Uechi K."/>
            <person name="Horii T."/>
            <person name="Iida T."/>
            <person name="Fujita J."/>
            <person name="Nakamura S."/>
        </authorList>
    </citation>
    <scope>NUCLEOTIDE SEQUENCE [LARGE SCALE GENOMIC DNA]</scope>
    <source>
        <strain evidence="3 4">JCM 17899</strain>
    </source>
</reference>
<keyword evidence="4" id="KW-1185">Reference proteome</keyword>
<dbReference type="AlphaFoldDB" id="A0A7I7QRE4"/>
<dbReference type="Gene3D" id="3.40.50.1820">
    <property type="entry name" value="alpha/beta hydrolase"/>
    <property type="match status" value="1"/>
</dbReference>
<dbReference type="Pfam" id="PF00561">
    <property type="entry name" value="Abhydrolase_1"/>
    <property type="match status" value="1"/>
</dbReference>
<keyword evidence="3" id="KW-0378">Hydrolase</keyword>
<dbReference type="PANTHER" id="PTHR43798:SF24">
    <property type="entry name" value="CIS-3-ALKYL-4-ALKYLOXETAN-2-ONE DECARBOXYLASE"/>
    <property type="match status" value="1"/>
</dbReference>
<dbReference type="PRINTS" id="PR00111">
    <property type="entry name" value="ABHYDROLASE"/>
</dbReference>
<sequence>MLRGCATRVITALVTVVVLAGSARTDDSADDECGSLPSGFSAKKVDVGDAVMHAVVGGDGPAVVLLHGFPETWYTWRGVMAALGETHRVIVPDLLGVGCSSLASRYDADTMARAVHDVIRSEGVDRVAVVGHDTGGWVAYSYARQFRDGISHLVLSGTAIPGFGLEDLLDFRTPGQGLPHLAFFQVPDVPEMLIAGREREYFGDFVTSDAMHRSGVIDVYARSYARPGRLTAALGQYRAIYDDATANRRGAAPTLDVPTMALSGPEGVALSADGLRRVARDVTEVAIPGAGHYVQEDAPAEVAAALARFIP</sequence>
<dbReference type="GO" id="GO:0016787">
    <property type="term" value="F:hydrolase activity"/>
    <property type="evidence" value="ECO:0007669"/>
    <property type="project" value="UniProtKB-KW"/>
</dbReference>
<gene>
    <name evidence="3" type="ORF">MSEDJ_30490</name>
</gene>
<dbReference type="GO" id="GO:0016020">
    <property type="term" value="C:membrane"/>
    <property type="evidence" value="ECO:0007669"/>
    <property type="project" value="TreeGrafter"/>
</dbReference>